<accession>A0A1F5WPL1</accession>
<dbReference type="InterPro" id="IPR028098">
    <property type="entry name" value="Glyco_trans_4-like_N"/>
</dbReference>
<dbReference type="SUPFAM" id="SSF53756">
    <property type="entry name" value="UDP-Glycosyltransferase/glycogen phosphorylase"/>
    <property type="match status" value="1"/>
</dbReference>
<feature type="domain" description="Glycosyltransferase subfamily 4-like N-terminal" evidence="2">
    <location>
        <begin position="14"/>
        <end position="184"/>
    </location>
</feature>
<evidence type="ECO:0008006" key="5">
    <source>
        <dbReference type="Google" id="ProtNLM"/>
    </source>
</evidence>
<dbReference type="Pfam" id="PF13439">
    <property type="entry name" value="Glyco_transf_4"/>
    <property type="match status" value="1"/>
</dbReference>
<dbReference type="InterPro" id="IPR050194">
    <property type="entry name" value="Glycosyltransferase_grp1"/>
</dbReference>
<protein>
    <recommendedName>
        <fullName evidence="5">Glycosyl transferase family 1</fullName>
    </recommendedName>
</protein>
<dbReference type="InterPro" id="IPR001296">
    <property type="entry name" value="Glyco_trans_1"/>
</dbReference>
<evidence type="ECO:0000259" key="2">
    <source>
        <dbReference type="Pfam" id="PF13439"/>
    </source>
</evidence>
<dbReference type="Pfam" id="PF00534">
    <property type="entry name" value="Glycos_transf_1"/>
    <property type="match status" value="1"/>
</dbReference>
<gene>
    <name evidence="3" type="ORF">A3F23_00170</name>
</gene>
<dbReference type="PANTHER" id="PTHR45947">
    <property type="entry name" value="SULFOQUINOVOSYL TRANSFERASE SQD2"/>
    <property type="match status" value="1"/>
</dbReference>
<dbReference type="EMBL" id="MFHT01000016">
    <property type="protein sequence ID" value="OGF77606.1"/>
    <property type="molecule type" value="Genomic_DNA"/>
</dbReference>
<reference evidence="3 4" key="1">
    <citation type="journal article" date="2016" name="Nat. Commun.">
        <title>Thousands of microbial genomes shed light on interconnected biogeochemical processes in an aquifer system.</title>
        <authorList>
            <person name="Anantharaman K."/>
            <person name="Brown C.T."/>
            <person name="Hug L.A."/>
            <person name="Sharon I."/>
            <person name="Castelle C.J."/>
            <person name="Probst A.J."/>
            <person name="Thomas B.C."/>
            <person name="Singh A."/>
            <person name="Wilkins M.J."/>
            <person name="Karaoz U."/>
            <person name="Brodie E.L."/>
            <person name="Williams K.H."/>
            <person name="Hubbard S.S."/>
            <person name="Banfield J.F."/>
        </authorList>
    </citation>
    <scope>NUCLEOTIDE SEQUENCE [LARGE SCALE GENOMIC DNA]</scope>
</reference>
<name>A0A1F5WPL1_9BACT</name>
<evidence type="ECO:0000313" key="4">
    <source>
        <dbReference type="Proteomes" id="UP000177723"/>
    </source>
</evidence>
<comment type="caution">
    <text evidence="3">The sequence shown here is derived from an EMBL/GenBank/DDBJ whole genome shotgun (WGS) entry which is preliminary data.</text>
</comment>
<sequence>MRIALFTDTFPPQVNGVANVVKSSAEVLAGRGHDVHVFTVASGRSDENSPPEKFGLTRIFSMPFFGYPNERFSLPLAWTLRKIKSFRPDIIHAHTPFAIGWEAVLSKKILGVPLVGTHHTFFDHYLKHIYADYGWAKKLSSKYVAAYYNRCDLVTSPTISLADSLESCGVSSRIIVVPNSVDTDFFKPAADKKEKERLKRQLGFSKNVLVYMGRVSYEKSIDMAIRAMSVIAKKSPEATFVIIGGGPEREKLEILTKRLGVEKKVRFMGFLYGRELAQALQASDIFVTASKSENFPLSVIEAMASGLPIVAVSALGLPEIVEDGRSGFLVSPDRPEEIADRVLKLFNNETLLEKYSSASRELSNRYSKGGIALIHEKNYEDLLIS</sequence>
<feature type="domain" description="Glycosyl transferase family 1" evidence="1">
    <location>
        <begin position="196"/>
        <end position="361"/>
    </location>
</feature>
<proteinExistence type="predicted"/>
<dbReference type="Gene3D" id="3.40.50.2000">
    <property type="entry name" value="Glycogen Phosphorylase B"/>
    <property type="match status" value="2"/>
</dbReference>
<dbReference type="AlphaFoldDB" id="A0A1F5WPL1"/>
<dbReference type="PANTHER" id="PTHR45947:SF3">
    <property type="entry name" value="SULFOQUINOVOSYL TRANSFERASE SQD2"/>
    <property type="match status" value="1"/>
</dbReference>
<evidence type="ECO:0000259" key="1">
    <source>
        <dbReference type="Pfam" id="PF00534"/>
    </source>
</evidence>
<organism evidence="3 4">
    <name type="scientific">Candidatus Giovannonibacteria bacterium RIFCSPHIGHO2_12_FULL_43_15</name>
    <dbReference type="NCBI Taxonomy" id="1798341"/>
    <lineage>
        <taxon>Bacteria</taxon>
        <taxon>Candidatus Giovannoniibacteriota</taxon>
    </lineage>
</organism>
<dbReference type="Proteomes" id="UP000177723">
    <property type="component" value="Unassembled WGS sequence"/>
</dbReference>
<evidence type="ECO:0000313" key="3">
    <source>
        <dbReference type="EMBL" id="OGF77606.1"/>
    </source>
</evidence>
<dbReference type="GO" id="GO:0016757">
    <property type="term" value="F:glycosyltransferase activity"/>
    <property type="evidence" value="ECO:0007669"/>
    <property type="project" value="InterPro"/>
</dbReference>